<accession>A0AAT9GKI9</accession>
<sequence>MEKIQAQSNILVFKEKNRNVKSWVKDDFIHFQYVTTQWIDGKIKKITTDSIYINSFILRQIPNQFGFPTIDTSWFGLMGIHISEIIGMPGNRFRSGIIGNGTLFQLAGSSYIFVNVLNSIIKSDNVFRSDNITSLGIAAGIVLIGKLQALKHRPFIRIRKKYSMQIISTQAVK</sequence>
<feature type="transmembrane region" description="Helical" evidence="1">
    <location>
        <begin position="132"/>
        <end position="150"/>
    </location>
</feature>
<evidence type="ECO:0000256" key="1">
    <source>
        <dbReference type="SAM" id="Phobius"/>
    </source>
</evidence>
<keyword evidence="1" id="KW-0472">Membrane</keyword>
<protein>
    <submittedName>
        <fullName evidence="2">Uncharacterized protein</fullName>
    </submittedName>
</protein>
<reference evidence="2" key="1">
    <citation type="submission" date="2024-02" db="EMBL/GenBank/DDBJ databases">
        <title>Sediminibacterium planktonica sp. nov. and Sediminibacterium longus sp. nov., isolated from surface lake and river water.</title>
        <authorList>
            <person name="Watanabe K."/>
            <person name="Takemine S."/>
            <person name="Ishii Y."/>
            <person name="Ogata Y."/>
            <person name="Shindo C."/>
            <person name="Suda W."/>
        </authorList>
    </citation>
    <scope>NUCLEOTIDE SEQUENCE</scope>
    <source>
        <strain evidence="2">KACHI17</strain>
    </source>
</reference>
<proteinExistence type="predicted"/>
<keyword evidence="1" id="KW-0812">Transmembrane</keyword>
<gene>
    <name evidence="2" type="ORF">KACHI17_20180</name>
</gene>
<evidence type="ECO:0000313" key="2">
    <source>
        <dbReference type="EMBL" id="BFG71137.1"/>
    </source>
</evidence>
<keyword evidence="1" id="KW-1133">Transmembrane helix</keyword>
<name>A0AAT9GKI9_9BACT</name>
<dbReference type="EMBL" id="AP029612">
    <property type="protein sequence ID" value="BFG71137.1"/>
    <property type="molecule type" value="Genomic_DNA"/>
</dbReference>
<organism evidence="2">
    <name type="scientific">Sediminibacterium sp. KACHI17</name>
    <dbReference type="NCBI Taxonomy" id="1751071"/>
    <lineage>
        <taxon>Bacteria</taxon>
        <taxon>Pseudomonadati</taxon>
        <taxon>Bacteroidota</taxon>
        <taxon>Chitinophagia</taxon>
        <taxon>Chitinophagales</taxon>
        <taxon>Chitinophagaceae</taxon>
        <taxon>Sediminibacterium</taxon>
    </lineage>
</organism>
<feature type="transmembrane region" description="Helical" evidence="1">
    <location>
        <begin position="97"/>
        <end position="120"/>
    </location>
</feature>
<dbReference type="AlphaFoldDB" id="A0AAT9GKI9"/>
<dbReference type="RefSeq" id="WP_353548773.1">
    <property type="nucleotide sequence ID" value="NZ_AP029612.1"/>
</dbReference>